<comment type="caution">
    <text evidence="1">The sequence shown here is derived from an EMBL/GenBank/DDBJ whole genome shotgun (WGS) entry which is preliminary data.</text>
</comment>
<organism evidence="1 2">
    <name type="scientific">Psychrobacter namhaensis</name>
    <dbReference type="NCBI Taxonomy" id="292734"/>
    <lineage>
        <taxon>Bacteria</taxon>
        <taxon>Pseudomonadati</taxon>
        <taxon>Pseudomonadota</taxon>
        <taxon>Gammaproteobacteria</taxon>
        <taxon>Moraxellales</taxon>
        <taxon>Moraxellaceae</taxon>
        <taxon>Psychrobacter</taxon>
    </lineage>
</organism>
<accession>A0ABW8LEE3</accession>
<gene>
    <name evidence="1" type="ORF">ACI2I3_12020</name>
</gene>
<keyword evidence="2" id="KW-1185">Reference proteome</keyword>
<evidence type="ECO:0000313" key="1">
    <source>
        <dbReference type="EMBL" id="MFK4002059.1"/>
    </source>
</evidence>
<dbReference type="EMBL" id="JBJDPD010000029">
    <property type="protein sequence ID" value="MFK4002059.1"/>
    <property type="molecule type" value="Genomic_DNA"/>
</dbReference>
<proteinExistence type="predicted"/>
<dbReference type="RefSeq" id="WP_265088170.1">
    <property type="nucleotide sequence ID" value="NZ_CAJHAK010000001.1"/>
</dbReference>
<name>A0ABW8LEE3_9GAMM</name>
<dbReference type="Proteomes" id="UP001620234">
    <property type="component" value="Unassembled WGS sequence"/>
</dbReference>
<evidence type="ECO:0000313" key="2">
    <source>
        <dbReference type="Proteomes" id="UP001620234"/>
    </source>
</evidence>
<reference evidence="1 2" key="1">
    <citation type="submission" date="2024-11" db="EMBL/GenBank/DDBJ databases">
        <title>The Natural Products Discovery Center: Release of the First 8490 Sequenced Strains for Exploring Actinobacteria Biosynthetic Diversity.</title>
        <authorList>
            <person name="Kalkreuter E."/>
            <person name="Kautsar S.A."/>
            <person name="Yang D."/>
            <person name="Bader C.D."/>
            <person name="Teijaro C.N."/>
            <person name="Fluegel L."/>
            <person name="Davis C.M."/>
            <person name="Simpson J.R."/>
            <person name="Lauterbach L."/>
            <person name="Steele A.D."/>
            <person name="Gui C."/>
            <person name="Meng S."/>
            <person name="Li G."/>
            <person name="Viehrig K."/>
            <person name="Ye F."/>
            <person name="Su P."/>
            <person name="Kiefer A.F."/>
            <person name="Nichols A."/>
            <person name="Cepeda A.J."/>
            <person name="Yan W."/>
            <person name="Fan B."/>
            <person name="Jiang Y."/>
            <person name="Adhikari A."/>
            <person name="Zheng C.-J."/>
            <person name="Schuster L."/>
            <person name="Cowan T.M."/>
            <person name="Smanski M.J."/>
            <person name="Chevrette M.G."/>
            <person name="De Carvalho L.P.S."/>
            <person name="Shen B."/>
        </authorList>
    </citation>
    <scope>NUCLEOTIDE SEQUENCE [LARGE SCALE GENOMIC DNA]</scope>
    <source>
        <strain evidence="1 2">NPDC077433</strain>
    </source>
</reference>
<protein>
    <submittedName>
        <fullName evidence="1">Uncharacterized protein</fullName>
    </submittedName>
</protein>
<sequence>MQKASAESLAFLCPIDPFYTDKAFGYVGGATATCNKSWGKAT</sequence>